<keyword evidence="2" id="KW-1185">Reference proteome</keyword>
<evidence type="ECO:0000313" key="1">
    <source>
        <dbReference type="EMBL" id="MPC52497.1"/>
    </source>
</evidence>
<dbReference type="EMBL" id="VSRR010010922">
    <property type="protein sequence ID" value="MPC52497.1"/>
    <property type="molecule type" value="Genomic_DNA"/>
</dbReference>
<dbReference type="AlphaFoldDB" id="A0A5B7G4P3"/>
<dbReference type="OrthoDB" id="7480422at2759"/>
<organism evidence="1 2">
    <name type="scientific">Portunus trituberculatus</name>
    <name type="common">Swimming crab</name>
    <name type="synonym">Neptunus trituberculatus</name>
    <dbReference type="NCBI Taxonomy" id="210409"/>
    <lineage>
        <taxon>Eukaryota</taxon>
        <taxon>Metazoa</taxon>
        <taxon>Ecdysozoa</taxon>
        <taxon>Arthropoda</taxon>
        <taxon>Crustacea</taxon>
        <taxon>Multicrustacea</taxon>
        <taxon>Malacostraca</taxon>
        <taxon>Eumalacostraca</taxon>
        <taxon>Eucarida</taxon>
        <taxon>Decapoda</taxon>
        <taxon>Pleocyemata</taxon>
        <taxon>Brachyura</taxon>
        <taxon>Eubrachyura</taxon>
        <taxon>Portunoidea</taxon>
        <taxon>Portunidae</taxon>
        <taxon>Portuninae</taxon>
        <taxon>Portunus</taxon>
    </lineage>
</organism>
<gene>
    <name evidence="1" type="ORF">E2C01_046367</name>
</gene>
<name>A0A5B7G4P3_PORTR</name>
<protein>
    <submittedName>
        <fullName evidence="1">Uncharacterized protein</fullName>
    </submittedName>
</protein>
<proteinExistence type="predicted"/>
<dbReference type="Proteomes" id="UP000324222">
    <property type="component" value="Unassembled WGS sequence"/>
</dbReference>
<comment type="caution">
    <text evidence="1">The sequence shown here is derived from an EMBL/GenBank/DDBJ whole genome shotgun (WGS) entry which is preliminary data.</text>
</comment>
<accession>A0A5B7G4P3</accession>
<evidence type="ECO:0000313" key="2">
    <source>
        <dbReference type="Proteomes" id="UP000324222"/>
    </source>
</evidence>
<reference evidence="1 2" key="1">
    <citation type="submission" date="2019-05" db="EMBL/GenBank/DDBJ databases">
        <title>Another draft genome of Portunus trituberculatus and its Hox gene families provides insights of decapod evolution.</title>
        <authorList>
            <person name="Jeong J.-H."/>
            <person name="Song I."/>
            <person name="Kim S."/>
            <person name="Choi T."/>
            <person name="Kim D."/>
            <person name="Ryu S."/>
            <person name="Kim W."/>
        </authorList>
    </citation>
    <scope>NUCLEOTIDE SEQUENCE [LARGE SCALE GENOMIC DNA]</scope>
    <source>
        <tissue evidence="1">Muscle</tissue>
    </source>
</reference>
<sequence length="133" mass="15488">MLWLLDDRRLELLYMMQVHSSLEYACLTWGATGRKHLILLDKVQDCTARLIKDSSAGPVSHLHPLQQRRDITGLTALFEVQLKHASHLQEPRQPHCWAQVTIQGVILAPSELLQPRCWTWHHQSQFINTYVSW</sequence>